<evidence type="ECO:0000256" key="6">
    <source>
        <dbReference type="ARBA" id="ARBA00022989"/>
    </source>
</evidence>
<evidence type="ECO:0000256" key="8">
    <source>
        <dbReference type="RuleBase" id="RU363041"/>
    </source>
</evidence>
<dbReference type="GO" id="GO:0005886">
    <property type="term" value="C:plasma membrane"/>
    <property type="evidence" value="ECO:0007669"/>
    <property type="project" value="UniProtKB-SubCell"/>
</dbReference>
<reference evidence="10" key="1">
    <citation type="submission" date="2016-10" db="EMBL/GenBank/DDBJ databases">
        <authorList>
            <person name="Varghese N."/>
            <person name="Submissions S."/>
        </authorList>
    </citation>
    <scope>NUCLEOTIDE SEQUENCE [LARGE SCALE GENOMIC DNA]</scope>
    <source>
        <strain evidence="10">ATCC 23835</strain>
    </source>
</reference>
<proteinExistence type="inferred from homology"/>
<dbReference type="AlphaFoldDB" id="A0A1H1ZSL8"/>
<name>A0A1H1ZSL8_9PSED</name>
<keyword evidence="7 8" id="KW-0472">Membrane</keyword>
<feature type="transmembrane region" description="Helical" evidence="8">
    <location>
        <begin position="202"/>
        <end position="224"/>
    </location>
</feature>
<gene>
    <name evidence="9" type="ORF">SAMN05216598_5281</name>
</gene>
<keyword evidence="5 8" id="KW-0812">Transmembrane</keyword>
<keyword evidence="4 8" id="KW-1003">Cell membrane</keyword>
<dbReference type="Proteomes" id="UP000199524">
    <property type="component" value="Chromosome I"/>
</dbReference>
<keyword evidence="6 8" id="KW-1133">Transmembrane helix</keyword>
<feature type="transmembrane region" description="Helical" evidence="8">
    <location>
        <begin position="43"/>
        <end position="64"/>
    </location>
</feature>
<feature type="transmembrane region" description="Helical" evidence="8">
    <location>
        <begin position="99"/>
        <end position="117"/>
    </location>
</feature>
<evidence type="ECO:0000256" key="1">
    <source>
        <dbReference type="ARBA" id="ARBA00004651"/>
    </source>
</evidence>
<dbReference type="PANTHER" id="PTHR30269:SF0">
    <property type="entry name" value="MEMBRANE TRANSPORTER PROTEIN YFCA-RELATED"/>
    <property type="match status" value="1"/>
</dbReference>
<accession>A0A1H1ZSL8</accession>
<organism evidence="9 10">
    <name type="scientific">Pseudomonas asplenii</name>
    <dbReference type="NCBI Taxonomy" id="53407"/>
    <lineage>
        <taxon>Bacteria</taxon>
        <taxon>Pseudomonadati</taxon>
        <taxon>Pseudomonadota</taxon>
        <taxon>Gammaproteobacteria</taxon>
        <taxon>Pseudomonadales</taxon>
        <taxon>Pseudomonadaceae</taxon>
        <taxon>Pseudomonas</taxon>
    </lineage>
</organism>
<dbReference type="InterPro" id="IPR052017">
    <property type="entry name" value="TSUP"/>
</dbReference>
<evidence type="ECO:0000256" key="4">
    <source>
        <dbReference type="ARBA" id="ARBA00022475"/>
    </source>
</evidence>
<evidence type="ECO:0000313" key="9">
    <source>
        <dbReference type="EMBL" id="SDT36650.1"/>
    </source>
</evidence>
<keyword evidence="10" id="KW-1185">Reference proteome</keyword>
<evidence type="ECO:0000256" key="5">
    <source>
        <dbReference type="ARBA" id="ARBA00022692"/>
    </source>
</evidence>
<feature type="transmembrane region" description="Helical" evidence="8">
    <location>
        <begin position="137"/>
        <end position="165"/>
    </location>
</feature>
<sequence>MFDITLLCLFAFAAGLIDAAVGGGGLIQIPALFNILPSAPPAALLGTNKVAAACGTTFAARSFVRKVVIDWGLVIPAASAAFVMSFFGAATVSAVPQSVVRPAVLVLIVLMALYTFWKKDFGALHKPLRIGTREKLLAVLIGGAIGFYDGLFGPGTGSFLIFLFIRCFAFDFLHASASAKLVNIATNVAALVFFIPTGNVMYLVALPMALFNILGALTGTWLAVHKGVPFVRALFLVLLVILISKLSYDLITQI</sequence>
<dbReference type="InterPro" id="IPR002781">
    <property type="entry name" value="TM_pro_TauE-like"/>
</dbReference>
<dbReference type="EMBL" id="LT629777">
    <property type="protein sequence ID" value="SDT36650.1"/>
    <property type="molecule type" value="Genomic_DNA"/>
</dbReference>
<dbReference type="GeneID" id="300210131"/>
<comment type="subcellular location">
    <subcellularLocation>
        <location evidence="1 8">Cell membrane</location>
        <topology evidence="1 8">Multi-pass membrane protein</topology>
    </subcellularLocation>
</comment>
<comment type="similarity">
    <text evidence="2 8">Belongs to the 4-toluene sulfonate uptake permease (TSUP) (TC 2.A.102) family.</text>
</comment>
<feature type="transmembrane region" description="Helical" evidence="8">
    <location>
        <begin position="71"/>
        <end position="93"/>
    </location>
</feature>
<dbReference type="PANTHER" id="PTHR30269">
    <property type="entry name" value="TRANSMEMBRANE PROTEIN YFCA"/>
    <property type="match status" value="1"/>
</dbReference>
<feature type="transmembrane region" description="Helical" evidence="8">
    <location>
        <begin position="177"/>
        <end position="195"/>
    </location>
</feature>
<evidence type="ECO:0000256" key="7">
    <source>
        <dbReference type="ARBA" id="ARBA00023136"/>
    </source>
</evidence>
<evidence type="ECO:0000313" key="10">
    <source>
        <dbReference type="Proteomes" id="UP000199524"/>
    </source>
</evidence>
<evidence type="ECO:0000256" key="3">
    <source>
        <dbReference type="ARBA" id="ARBA00022448"/>
    </source>
</evidence>
<keyword evidence="3" id="KW-0813">Transport</keyword>
<dbReference type="RefSeq" id="WP_010444657.1">
    <property type="nucleotide sequence ID" value="NZ_CP087202.1"/>
</dbReference>
<protein>
    <recommendedName>
        <fullName evidence="8">Probable membrane transporter protein</fullName>
    </recommendedName>
</protein>
<dbReference type="Pfam" id="PF01925">
    <property type="entry name" value="TauE"/>
    <property type="match status" value="1"/>
</dbReference>
<feature type="transmembrane region" description="Helical" evidence="8">
    <location>
        <begin position="230"/>
        <end position="248"/>
    </location>
</feature>
<evidence type="ECO:0000256" key="2">
    <source>
        <dbReference type="ARBA" id="ARBA00009142"/>
    </source>
</evidence>